<feature type="domain" description="RING-type" evidence="3">
    <location>
        <begin position="468"/>
        <end position="507"/>
    </location>
</feature>
<dbReference type="PANTHER" id="PTHR22990">
    <property type="entry name" value="F-BOX ONLY PROTEIN"/>
    <property type="match status" value="1"/>
</dbReference>
<dbReference type="GeneID" id="94839661"/>
<gene>
    <name evidence="4" type="ORF">TRFO_26453</name>
</gene>
<dbReference type="PROSITE" id="PS50089">
    <property type="entry name" value="ZF_RING_2"/>
    <property type="match status" value="2"/>
</dbReference>
<dbReference type="VEuPathDB" id="TrichDB:TRFO_26453"/>
<dbReference type="Gene3D" id="3.30.40.10">
    <property type="entry name" value="Zinc/RING finger domain, C3HC4 (zinc finger)"/>
    <property type="match status" value="2"/>
</dbReference>
<evidence type="ECO:0000256" key="2">
    <source>
        <dbReference type="PROSITE-ProRule" id="PRU00175"/>
    </source>
</evidence>
<organism evidence="4 5">
    <name type="scientific">Tritrichomonas foetus</name>
    <dbReference type="NCBI Taxonomy" id="1144522"/>
    <lineage>
        <taxon>Eukaryota</taxon>
        <taxon>Metamonada</taxon>
        <taxon>Parabasalia</taxon>
        <taxon>Tritrichomonadida</taxon>
        <taxon>Tritrichomonadidae</taxon>
        <taxon>Tritrichomonas</taxon>
    </lineage>
</organism>
<accession>A0A1J4K480</accession>
<proteinExistence type="predicted"/>
<dbReference type="InterPro" id="IPR011050">
    <property type="entry name" value="Pectin_lyase_fold/virulence"/>
</dbReference>
<dbReference type="Pfam" id="PF13229">
    <property type="entry name" value="Beta_helix"/>
    <property type="match status" value="2"/>
</dbReference>
<evidence type="ECO:0000259" key="3">
    <source>
        <dbReference type="PROSITE" id="PS50089"/>
    </source>
</evidence>
<dbReference type="Proteomes" id="UP000179807">
    <property type="component" value="Unassembled WGS sequence"/>
</dbReference>
<dbReference type="RefSeq" id="XP_068358906.1">
    <property type="nucleotide sequence ID" value="XM_068504957.1"/>
</dbReference>
<name>A0A1J4K480_9EUKA</name>
<evidence type="ECO:0000313" key="4">
    <source>
        <dbReference type="EMBL" id="OHT05770.1"/>
    </source>
</evidence>
<dbReference type="SMART" id="SM00710">
    <property type="entry name" value="PbH1"/>
    <property type="match status" value="9"/>
</dbReference>
<dbReference type="GO" id="GO:0008270">
    <property type="term" value="F:zinc ion binding"/>
    <property type="evidence" value="ECO:0007669"/>
    <property type="project" value="UniProtKB-KW"/>
</dbReference>
<dbReference type="AlphaFoldDB" id="A0A1J4K480"/>
<protein>
    <recommendedName>
        <fullName evidence="3">RING-type domain-containing protein</fullName>
    </recommendedName>
</protein>
<dbReference type="Pfam" id="PF13920">
    <property type="entry name" value="zf-C3HC4_3"/>
    <property type="match status" value="2"/>
</dbReference>
<dbReference type="InterPro" id="IPR013083">
    <property type="entry name" value="Znf_RING/FYVE/PHD"/>
</dbReference>
<dbReference type="SUPFAM" id="SSF57850">
    <property type="entry name" value="RING/U-box"/>
    <property type="match status" value="2"/>
</dbReference>
<evidence type="ECO:0000313" key="5">
    <source>
        <dbReference type="Proteomes" id="UP000179807"/>
    </source>
</evidence>
<dbReference type="InterPro" id="IPR039448">
    <property type="entry name" value="Beta_helix"/>
</dbReference>
<dbReference type="GO" id="GO:0006511">
    <property type="term" value="P:ubiquitin-dependent protein catabolic process"/>
    <property type="evidence" value="ECO:0007669"/>
    <property type="project" value="TreeGrafter"/>
</dbReference>
<feature type="domain" description="RING-type" evidence="3">
    <location>
        <begin position="524"/>
        <end position="563"/>
    </location>
</feature>
<dbReference type="Gene3D" id="2.160.20.10">
    <property type="entry name" value="Single-stranded right-handed beta-helix, Pectin lyase-like"/>
    <property type="match status" value="2"/>
</dbReference>
<dbReference type="EMBL" id="MLAK01000747">
    <property type="protein sequence ID" value="OHT05770.1"/>
    <property type="molecule type" value="Genomic_DNA"/>
</dbReference>
<keyword evidence="2" id="KW-0862">Zinc</keyword>
<keyword evidence="5" id="KW-1185">Reference proteome</keyword>
<comment type="caution">
    <text evidence="4">The sequence shown here is derived from an EMBL/GenBank/DDBJ whole genome shotgun (WGS) entry which is preliminary data.</text>
</comment>
<dbReference type="InterPro" id="IPR006626">
    <property type="entry name" value="PbH1"/>
</dbReference>
<keyword evidence="1" id="KW-0677">Repeat</keyword>
<reference evidence="4" key="1">
    <citation type="submission" date="2016-10" db="EMBL/GenBank/DDBJ databases">
        <authorList>
            <person name="Benchimol M."/>
            <person name="Almeida L.G."/>
            <person name="Vasconcelos A.T."/>
            <person name="Perreira-Neves A."/>
            <person name="Rosa I.A."/>
            <person name="Tasca T."/>
            <person name="Bogo M.R."/>
            <person name="de Souza W."/>
        </authorList>
    </citation>
    <scope>NUCLEOTIDE SEQUENCE [LARGE SCALE GENOMIC DNA]</scope>
    <source>
        <strain evidence="4">K</strain>
    </source>
</reference>
<keyword evidence="2" id="KW-0479">Metal-binding</keyword>
<dbReference type="PANTHER" id="PTHR22990:SF15">
    <property type="entry name" value="F-BOX ONLY PROTEIN 10"/>
    <property type="match status" value="1"/>
</dbReference>
<evidence type="ECO:0000256" key="1">
    <source>
        <dbReference type="ARBA" id="ARBA00022737"/>
    </source>
</evidence>
<keyword evidence="2" id="KW-0863">Zinc-finger</keyword>
<dbReference type="SUPFAM" id="SSF51126">
    <property type="entry name" value="Pectin lyase-like"/>
    <property type="match status" value="2"/>
</dbReference>
<dbReference type="InterPro" id="IPR012334">
    <property type="entry name" value="Pectin_lyas_fold"/>
</dbReference>
<sequence length="575" mass="64595">MKSDRLDLIDICNSKPILNKNGCLSFYKINLTIDYCWPDALIEVKNPCIIKSANRIKIVCKNFVVYSNTCLENIEIEGSLICKKVDIKIKNCVIHSGDKSVGGNVVITESNANMSDTEVYGGDAPGIFIESFSSAILKRCRIHDINHTLVATSFTNLIQIRDCHFWNSPHNGLHTYKSTSLSIINSKFHNTTFPGISACDTLVEIENTEVYKIEQNGISLDKVEDNSIIKNCYLHDITATAISVNRFSKITMEYNTFKDLGGNAFHIADRSAVRIGHNKIENCSFPAVALLMFCNGDIYDNKINKCSLSGICIRRADHAVLKNNSIDDVQDCGISISDTKYIEVIDNWISNCKTAGIEVYNDSTCSVSHNHFQITGKFAFMAYSGGTIHAANNVISDAMCLARLKWKGKGTFRNNKVSGCVTLMEGPTTEDYIFYNNSKFQNITNVQGLEYENLSVEERFIDTHKGLCLRCQKNQRDCFIHPCAHKLYCTECANIIYNSNTTCPLCRFTIDKVVQVYKCENEKCLVCDENNPDSIVLPCGHIAFCSDCLFTWFSTNNSCPYCRTENSFFKKIVEI</sequence>
<dbReference type="InterPro" id="IPR001841">
    <property type="entry name" value="Znf_RING"/>
</dbReference>
<dbReference type="SMART" id="SM00184">
    <property type="entry name" value="RING"/>
    <property type="match status" value="2"/>
</dbReference>
<dbReference type="InterPro" id="IPR051550">
    <property type="entry name" value="SCF-Subunits/Alg-Epimerases"/>
</dbReference>
<dbReference type="OrthoDB" id="1711136at2759"/>